<protein>
    <submittedName>
        <fullName evidence="1">Uncharacterized protein</fullName>
    </submittedName>
</protein>
<organism evidence="1 2">
    <name type="scientific">Phyllobacterium zundukense</name>
    <dbReference type="NCBI Taxonomy" id="1867719"/>
    <lineage>
        <taxon>Bacteria</taxon>
        <taxon>Pseudomonadati</taxon>
        <taxon>Pseudomonadota</taxon>
        <taxon>Alphaproteobacteria</taxon>
        <taxon>Hyphomicrobiales</taxon>
        <taxon>Phyllobacteriaceae</taxon>
        <taxon>Phyllobacterium</taxon>
    </lineage>
</organism>
<sequence length="93" mass="10633">MTKATGRPRGRPRTKLYWRYELETASLAQDMLTKPDMLTPDKLIEHAHDAGIINAGQKQIWDRVLKNCARAGHPPEEIAASFVRKYHVMSEMS</sequence>
<name>A0A2N9W057_9HYPH</name>
<dbReference type="RefSeq" id="WP_099997936.1">
    <property type="nucleotide sequence ID" value="NZ_CP017940.1"/>
</dbReference>
<comment type="caution">
    <text evidence="1">The sequence shown here is derived from an EMBL/GenBank/DDBJ whole genome shotgun (WGS) entry which is preliminary data.</text>
</comment>
<accession>A0A2N9W057</accession>
<keyword evidence="2" id="KW-1185">Reference proteome</keyword>
<dbReference type="KEGG" id="pht:BLM14_02400"/>
<proteinExistence type="predicted"/>
<gene>
    <name evidence="1" type="ORF">B5P45_08760</name>
</gene>
<reference evidence="1 2" key="1">
    <citation type="journal article" date="2017" name="Int J Environ Stud">
        <title>Does the Miocene-Pliocene relict legume Oxytropis triphylla form nitrogen-fixing nodules with a combination of bacterial strains?</title>
        <authorList>
            <person name="Safronova V."/>
            <person name="Belimov A."/>
            <person name="Sazanova A."/>
            <person name="Kuznetsova I."/>
            <person name="Popova J."/>
            <person name="Andronov E."/>
            <person name="Verkhozina A."/>
            <person name="Tikhonovich I."/>
        </authorList>
    </citation>
    <scope>NUCLEOTIDE SEQUENCE [LARGE SCALE GENOMIC DNA]</scope>
    <source>
        <strain evidence="1 2">Tri-38</strain>
    </source>
</reference>
<dbReference type="Proteomes" id="UP000232163">
    <property type="component" value="Unassembled WGS sequence"/>
</dbReference>
<evidence type="ECO:0000313" key="1">
    <source>
        <dbReference type="EMBL" id="PIO45125.1"/>
    </source>
</evidence>
<evidence type="ECO:0000313" key="2">
    <source>
        <dbReference type="Proteomes" id="UP000232163"/>
    </source>
</evidence>
<dbReference type="AlphaFoldDB" id="A0A2N9W057"/>
<dbReference type="EMBL" id="MZMT01000023">
    <property type="protein sequence ID" value="PIO45125.1"/>
    <property type="molecule type" value="Genomic_DNA"/>
</dbReference>